<dbReference type="AlphaFoldDB" id="A0AAW0FYM2"/>
<comment type="caution">
    <text evidence="1">The sequence shown here is derived from an EMBL/GenBank/DDBJ whole genome shotgun (WGS) entry which is preliminary data.</text>
</comment>
<gene>
    <name evidence="1" type="ORF">QCA50_012369</name>
</gene>
<sequence>MFLWWDKVSTSRSSTLDAPVNRPPCSILVRNRHVASIGCGQSWASMPAGLYTCIRPACRVRQVRSFSWLLRVSTLWGGVDT</sequence>
<accession>A0AAW0FYM2</accession>
<organism evidence="1 2">
    <name type="scientific">Cerrena zonata</name>
    <dbReference type="NCBI Taxonomy" id="2478898"/>
    <lineage>
        <taxon>Eukaryota</taxon>
        <taxon>Fungi</taxon>
        <taxon>Dikarya</taxon>
        <taxon>Basidiomycota</taxon>
        <taxon>Agaricomycotina</taxon>
        <taxon>Agaricomycetes</taxon>
        <taxon>Polyporales</taxon>
        <taxon>Cerrenaceae</taxon>
        <taxon>Cerrena</taxon>
    </lineage>
</organism>
<keyword evidence="2" id="KW-1185">Reference proteome</keyword>
<proteinExistence type="predicted"/>
<protein>
    <submittedName>
        <fullName evidence="1">Uncharacterized protein</fullName>
    </submittedName>
</protein>
<dbReference type="Proteomes" id="UP001385951">
    <property type="component" value="Unassembled WGS sequence"/>
</dbReference>
<evidence type="ECO:0000313" key="1">
    <source>
        <dbReference type="EMBL" id="KAK7684422.1"/>
    </source>
</evidence>
<evidence type="ECO:0000313" key="2">
    <source>
        <dbReference type="Proteomes" id="UP001385951"/>
    </source>
</evidence>
<name>A0AAW0FYM2_9APHY</name>
<dbReference type="EMBL" id="JASBNA010000025">
    <property type="protein sequence ID" value="KAK7684422.1"/>
    <property type="molecule type" value="Genomic_DNA"/>
</dbReference>
<reference evidence="1 2" key="1">
    <citation type="submission" date="2022-09" db="EMBL/GenBank/DDBJ databases">
        <authorList>
            <person name="Palmer J.M."/>
        </authorList>
    </citation>
    <scope>NUCLEOTIDE SEQUENCE [LARGE SCALE GENOMIC DNA]</scope>
    <source>
        <strain evidence="1 2">DSM 7382</strain>
    </source>
</reference>